<sequence length="243" mass="28134">MFSGIKDKLLSVKKNVSLFVTDDTSSKSNAKARFDPRTGAEILQHFQNHWEEIHKLNEENAKSADNVATAIETVSKNVEASKTNIDLISHILTSSNFTTNVAQCLSQVKELYATCESVEQKLVDLENLIEDVQFERTVKQHRQNLENYKIRKQEKLDKLKQSLEEEYKKKLSEHESNKKLILEERQKVFQEAFKSDLEVYKNLGTIPKVDLPKNQNGAILEEIQLDFDQNELEQFFNEENNDT</sequence>
<dbReference type="PANTHER" id="PTHR16294:SF6">
    <property type="entry name" value="DYNAMIN N-TERMINAL DOMAIN-CONTAINING PROTEIN"/>
    <property type="match status" value="1"/>
</dbReference>
<dbReference type="GO" id="GO:0005737">
    <property type="term" value="C:cytoplasm"/>
    <property type="evidence" value="ECO:0007669"/>
    <property type="project" value="InterPro"/>
</dbReference>
<accession>A0A9N9MH61</accession>
<evidence type="ECO:0008006" key="5">
    <source>
        <dbReference type="Google" id="ProtNLM"/>
    </source>
</evidence>
<keyword evidence="4" id="KW-1185">Reference proteome</keyword>
<comment type="similarity">
    <text evidence="1">Belongs to the dysbindin family.</text>
</comment>
<evidence type="ECO:0000256" key="2">
    <source>
        <dbReference type="SAM" id="Coils"/>
    </source>
</evidence>
<organism evidence="3 4">
    <name type="scientific">Ceutorhynchus assimilis</name>
    <name type="common">cabbage seed weevil</name>
    <dbReference type="NCBI Taxonomy" id="467358"/>
    <lineage>
        <taxon>Eukaryota</taxon>
        <taxon>Metazoa</taxon>
        <taxon>Ecdysozoa</taxon>
        <taxon>Arthropoda</taxon>
        <taxon>Hexapoda</taxon>
        <taxon>Insecta</taxon>
        <taxon>Pterygota</taxon>
        <taxon>Neoptera</taxon>
        <taxon>Endopterygota</taxon>
        <taxon>Coleoptera</taxon>
        <taxon>Polyphaga</taxon>
        <taxon>Cucujiformia</taxon>
        <taxon>Curculionidae</taxon>
        <taxon>Ceutorhynchinae</taxon>
        <taxon>Ceutorhynchus</taxon>
    </lineage>
</organism>
<keyword evidence="2" id="KW-0175">Coiled coil</keyword>
<proteinExistence type="inferred from homology"/>
<gene>
    <name evidence="3" type="ORF">CEUTPL_LOCUS5359</name>
</gene>
<reference evidence="3" key="1">
    <citation type="submission" date="2022-01" db="EMBL/GenBank/DDBJ databases">
        <authorList>
            <person name="King R."/>
        </authorList>
    </citation>
    <scope>NUCLEOTIDE SEQUENCE</scope>
</reference>
<dbReference type="EMBL" id="OU892278">
    <property type="protein sequence ID" value="CAG9764727.1"/>
    <property type="molecule type" value="Genomic_DNA"/>
</dbReference>
<evidence type="ECO:0000313" key="3">
    <source>
        <dbReference type="EMBL" id="CAG9764727.1"/>
    </source>
</evidence>
<feature type="coiled-coil region" evidence="2">
    <location>
        <begin position="108"/>
        <end position="184"/>
    </location>
</feature>
<dbReference type="Proteomes" id="UP001152799">
    <property type="component" value="Chromosome 2"/>
</dbReference>
<protein>
    <recommendedName>
        <fullName evidence="5">Dysbindin</fullName>
    </recommendedName>
</protein>
<evidence type="ECO:0000256" key="1">
    <source>
        <dbReference type="ARBA" id="ARBA00008686"/>
    </source>
</evidence>
<dbReference type="PANTHER" id="PTHR16294">
    <property type="entry name" value="DYSTROBREVIN BINDING PROTEIN 1 DYSBINDIN"/>
    <property type="match status" value="1"/>
</dbReference>
<dbReference type="InterPro" id="IPR007531">
    <property type="entry name" value="Dysbindin"/>
</dbReference>
<dbReference type="AlphaFoldDB" id="A0A9N9MH61"/>
<evidence type="ECO:0000313" key="4">
    <source>
        <dbReference type="Proteomes" id="UP001152799"/>
    </source>
</evidence>
<dbReference type="OrthoDB" id="2445127at2759"/>
<name>A0A9N9MH61_9CUCU</name>